<organism evidence="2 3">
    <name type="scientific">Mycena maculata</name>
    <dbReference type="NCBI Taxonomy" id="230809"/>
    <lineage>
        <taxon>Eukaryota</taxon>
        <taxon>Fungi</taxon>
        <taxon>Dikarya</taxon>
        <taxon>Basidiomycota</taxon>
        <taxon>Agaricomycotina</taxon>
        <taxon>Agaricomycetes</taxon>
        <taxon>Agaricomycetidae</taxon>
        <taxon>Agaricales</taxon>
        <taxon>Marasmiineae</taxon>
        <taxon>Mycenaceae</taxon>
        <taxon>Mycena</taxon>
    </lineage>
</organism>
<name>A0AAD7NTE1_9AGAR</name>
<dbReference type="EMBL" id="JARJLG010000015">
    <property type="protein sequence ID" value="KAJ7774550.1"/>
    <property type="molecule type" value="Genomic_DNA"/>
</dbReference>
<reference evidence="2" key="1">
    <citation type="submission" date="2023-03" db="EMBL/GenBank/DDBJ databases">
        <title>Massive genome expansion in bonnet fungi (Mycena s.s.) driven by repeated elements and novel gene families across ecological guilds.</title>
        <authorList>
            <consortium name="Lawrence Berkeley National Laboratory"/>
            <person name="Harder C.B."/>
            <person name="Miyauchi S."/>
            <person name="Viragh M."/>
            <person name="Kuo A."/>
            <person name="Thoen E."/>
            <person name="Andreopoulos B."/>
            <person name="Lu D."/>
            <person name="Skrede I."/>
            <person name="Drula E."/>
            <person name="Henrissat B."/>
            <person name="Morin E."/>
            <person name="Kohler A."/>
            <person name="Barry K."/>
            <person name="LaButti K."/>
            <person name="Morin E."/>
            <person name="Salamov A."/>
            <person name="Lipzen A."/>
            <person name="Mereny Z."/>
            <person name="Hegedus B."/>
            <person name="Baldrian P."/>
            <person name="Stursova M."/>
            <person name="Weitz H."/>
            <person name="Taylor A."/>
            <person name="Grigoriev I.V."/>
            <person name="Nagy L.G."/>
            <person name="Martin F."/>
            <person name="Kauserud H."/>
        </authorList>
    </citation>
    <scope>NUCLEOTIDE SEQUENCE</scope>
    <source>
        <strain evidence="2">CBHHK188m</strain>
    </source>
</reference>
<sequence>MRTSGLDPTTLHFIHTPAVRRSLPSYPAPSLTCCSPLGVGESCSFRILRRRHPSTHVLDFACLDDTGRVFKTSERLRRSFKIPQEHLQDPSSLNIYGGHFMGYYNAGTQDPSNKVQGGGGDERAHAEDAAAAAGDCARFKVGGKLQCLGDRADGVDQDLGGKLFKKIRVTLGRFKTSAVEDLGGRPLKAQDTQDHKVPETKTQDQWRWKTPAAVGGDVESESRRSHGEVEIGKRVEALPGAGESASSIQDTAQVVWDISARNLGATSKLQALSSGL</sequence>
<keyword evidence="3" id="KW-1185">Reference proteome</keyword>
<evidence type="ECO:0000313" key="2">
    <source>
        <dbReference type="EMBL" id="KAJ7774550.1"/>
    </source>
</evidence>
<comment type="caution">
    <text evidence="2">The sequence shown here is derived from an EMBL/GenBank/DDBJ whole genome shotgun (WGS) entry which is preliminary data.</text>
</comment>
<proteinExistence type="predicted"/>
<feature type="compositionally biased region" description="Basic and acidic residues" evidence="1">
    <location>
        <begin position="191"/>
        <end position="205"/>
    </location>
</feature>
<accession>A0AAD7NTE1</accession>
<dbReference type="AlphaFoldDB" id="A0AAD7NTE1"/>
<gene>
    <name evidence="2" type="ORF">DFH07DRAFT_767246</name>
</gene>
<feature type="region of interest" description="Disordered" evidence="1">
    <location>
        <begin position="186"/>
        <end position="205"/>
    </location>
</feature>
<dbReference type="Proteomes" id="UP001215280">
    <property type="component" value="Unassembled WGS sequence"/>
</dbReference>
<evidence type="ECO:0000256" key="1">
    <source>
        <dbReference type="SAM" id="MobiDB-lite"/>
    </source>
</evidence>
<evidence type="ECO:0000313" key="3">
    <source>
        <dbReference type="Proteomes" id="UP001215280"/>
    </source>
</evidence>
<protein>
    <submittedName>
        <fullName evidence="2">Uncharacterized protein</fullName>
    </submittedName>
</protein>